<comment type="caution">
    <text evidence="1">The sequence shown here is derived from an EMBL/GenBank/DDBJ whole genome shotgun (WGS) entry which is preliminary data.</text>
</comment>
<dbReference type="EMBL" id="ASHM01015693">
    <property type="protein sequence ID" value="PNX97567.1"/>
    <property type="molecule type" value="Genomic_DNA"/>
</dbReference>
<evidence type="ECO:0000313" key="1">
    <source>
        <dbReference type="EMBL" id="PNX97567.1"/>
    </source>
</evidence>
<dbReference type="Proteomes" id="UP000236291">
    <property type="component" value="Unassembled WGS sequence"/>
</dbReference>
<sequence>MELHVSFLQLAHKKQAGMARERDATLFVRAITGTATRAPTPPAILGFHFRYSFLNTDEIQH</sequence>
<proteinExistence type="predicted"/>
<reference evidence="1 2" key="2">
    <citation type="journal article" date="2017" name="Front. Plant Sci.">
        <title>Gene Classification and Mining of Molecular Markers Useful in Red Clover (Trifolium pratense) Breeding.</title>
        <authorList>
            <person name="Istvanek J."/>
            <person name="Dluhosova J."/>
            <person name="Dluhos P."/>
            <person name="Patkova L."/>
            <person name="Nedelnik J."/>
            <person name="Repkova J."/>
        </authorList>
    </citation>
    <scope>NUCLEOTIDE SEQUENCE [LARGE SCALE GENOMIC DNA]</scope>
    <source>
        <strain evidence="2">cv. Tatra</strain>
        <tissue evidence="1">Young leaves</tissue>
    </source>
</reference>
<evidence type="ECO:0000313" key="2">
    <source>
        <dbReference type="Proteomes" id="UP000236291"/>
    </source>
</evidence>
<feature type="non-terminal residue" evidence="1">
    <location>
        <position position="61"/>
    </location>
</feature>
<accession>A0A2K3N3G1</accession>
<organism evidence="1 2">
    <name type="scientific">Trifolium pratense</name>
    <name type="common">Red clover</name>
    <dbReference type="NCBI Taxonomy" id="57577"/>
    <lineage>
        <taxon>Eukaryota</taxon>
        <taxon>Viridiplantae</taxon>
        <taxon>Streptophyta</taxon>
        <taxon>Embryophyta</taxon>
        <taxon>Tracheophyta</taxon>
        <taxon>Spermatophyta</taxon>
        <taxon>Magnoliopsida</taxon>
        <taxon>eudicotyledons</taxon>
        <taxon>Gunneridae</taxon>
        <taxon>Pentapetalae</taxon>
        <taxon>rosids</taxon>
        <taxon>fabids</taxon>
        <taxon>Fabales</taxon>
        <taxon>Fabaceae</taxon>
        <taxon>Papilionoideae</taxon>
        <taxon>50 kb inversion clade</taxon>
        <taxon>NPAAA clade</taxon>
        <taxon>Hologalegina</taxon>
        <taxon>IRL clade</taxon>
        <taxon>Trifolieae</taxon>
        <taxon>Trifolium</taxon>
    </lineage>
</organism>
<dbReference type="AlphaFoldDB" id="A0A2K3N3G1"/>
<protein>
    <submittedName>
        <fullName evidence="1">Uncharacterized protein</fullName>
    </submittedName>
</protein>
<gene>
    <name evidence="1" type="ORF">L195_g020798</name>
</gene>
<reference evidence="1 2" key="1">
    <citation type="journal article" date="2014" name="Am. J. Bot.">
        <title>Genome assembly and annotation for red clover (Trifolium pratense; Fabaceae).</title>
        <authorList>
            <person name="Istvanek J."/>
            <person name="Jaros M."/>
            <person name="Krenek A."/>
            <person name="Repkova J."/>
        </authorList>
    </citation>
    <scope>NUCLEOTIDE SEQUENCE [LARGE SCALE GENOMIC DNA]</scope>
    <source>
        <strain evidence="2">cv. Tatra</strain>
        <tissue evidence="1">Young leaves</tissue>
    </source>
</reference>
<name>A0A2K3N3G1_TRIPR</name>